<organism evidence="9 10">
    <name type="scientific">Flavobacterium gillisiae</name>
    <dbReference type="NCBI Taxonomy" id="150146"/>
    <lineage>
        <taxon>Bacteria</taxon>
        <taxon>Pseudomonadati</taxon>
        <taxon>Bacteroidota</taxon>
        <taxon>Flavobacteriia</taxon>
        <taxon>Flavobacteriales</taxon>
        <taxon>Flavobacteriaceae</taxon>
        <taxon>Flavobacterium</taxon>
    </lineage>
</organism>
<dbReference type="PANTHER" id="PTHR10030:SF37">
    <property type="entry name" value="ALPHA-L-FUCOSIDASE-RELATED"/>
    <property type="match status" value="1"/>
</dbReference>
<evidence type="ECO:0000256" key="7">
    <source>
        <dbReference type="PIRSR" id="PIRSR001092-1"/>
    </source>
</evidence>
<dbReference type="InterPro" id="IPR016286">
    <property type="entry name" value="FUC_metazoa-typ"/>
</dbReference>
<dbReference type="PRINTS" id="PR00741">
    <property type="entry name" value="GLHYDRLASE29"/>
</dbReference>
<evidence type="ECO:0000256" key="1">
    <source>
        <dbReference type="ARBA" id="ARBA00004071"/>
    </source>
</evidence>
<evidence type="ECO:0000256" key="6">
    <source>
        <dbReference type="ARBA" id="ARBA00023295"/>
    </source>
</evidence>
<evidence type="ECO:0000313" key="9">
    <source>
        <dbReference type="EMBL" id="SEA93010.1"/>
    </source>
</evidence>
<dbReference type="SMART" id="SM00812">
    <property type="entry name" value="Alpha_L_fucos"/>
    <property type="match status" value="1"/>
</dbReference>
<dbReference type="InterPro" id="IPR057739">
    <property type="entry name" value="Glyco_hydro_29_N"/>
</dbReference>
<dbReference type="GO" id="GO:0004560">
    <property type="term" value="F:alpha-L-fucosidase activity"/>
    <property type="evidence" value="ECO:0007669"/>
    <property type="project" value="InterPro"/>
</dbReference>
<dbReference type="RefSeq" id="WP_091092255.1">
    <property type="nucleotide sequence ID" value="NZ_FNRD01000012.1"/>
</dbReference>
<evidence type="ECO:0000256" key="2">
    <source>
        <dbReference type="ARBA" id="ARBA00007951"/>
    </source>
</evidence>
<gene>
    <name evidence="9" type="ORF">SAMN05443667_11253</name>
</gene>
<evidence type="ECO:0000256" key="4">
    <source>
        <dbReference type="ARBA" id="ARBA00022729"/>
    </source>
</evidence>
<sequence>MNQVIKLVFIFCCAFLSVLQTRAQKSENNGKASPLYQNNPKLDWFRDAKLGLFMHWGPSSVKGTEISWSRQDHPFDHPGEGPFVPNDEYDNLYKSFNPLKFDADEWMKLAKKAGFRYVVFTTKHHDGFSNWHTKLRDYNIANTPFKRDICKELSDAAHKYGLKLGWYYSTRDWSHPDYLVGDNKKYNDFYEGQVRELLTNYGKVDIVWFDHVAGNWGDYTFQQLFDMMYSLQGKTLLVNDRGARFVKGAKDAPPSEELQKLVEGDFDTPEQKIGKFQTDQAWESCMTMTKCVDGGGWSYRPDGKTMPFKEVIQTLVQTVTGDGNLLLNVGPLPTGEFPADQIAILKKIGKWLLKNGESIYGTRGGPIANGEWGGMTFKGNKIYLHILKWPEDGSPLVLPTLDKKIVSSKGLNVKNPVVKQTSKGTEIDLHANKRDEIDSIIVLEINK</sequence>
<dbReference type="OrthoDB" id="1095333at2"/>
<feature type="site" description="May be important for catalysis" evidence="7">
    <location>
        <position position="285"/>
    </location>
</feature>
<dbReference type="EC" id="3.2.1.51" evidence="3"/>
<dbReference type="PIRSF" id="PIRSF001092">
    <property type="entry name" value="Alpha-L-fucosidase"/>
    <property type="match status" value="1"/>
</dbReference>
<protein>
    <recommendedName>
        <fullName evidence="3">alpha-L-fucosidase</fullName>
        <ecNumber evidence="3">3.2.1.51</ecNumber>
    </recommendedName>
</protein>
<dbReference type="PANTHER" id="PTHR10030">
    <property type="entry name" value="ALPHA-L-FUCOSIDASE"/>
    <property type="match status" value="1"/>
</dbReference>
<dbReference type="Pfam" id="PF01120">
    <property type="entry name" value="Alpha_L_fucos"/>
    <property type="match status" value="1"/>
</dbReference>
<dbReference type="InterPro" id="IPR000933">
    <property type="entry name" value="Glyco_hydro_29"/>
</dbReference>
<dbReference type="SUPFAM" id="SSF51445">
    <property type="entry name" value="(Trans)glycosidases"/>
    <property type="match status" value="1"/>
</dbReference>
<name>A0A1H4F7W2_9FLAO</name>
<accession>A0A1H4F7W2</accession>
<comment type="function">
    <text evidence="1">Alpha-L-fucosidase is responsible for hydrolyzing the alpha-1,6-linked fucose joined to the reducing-end N-acetylglucosamine of the carbohydrate moieties of glycoproteins.</text>
</comment>
<dbReference type="Proteomes" id="UP000198951">
    <property type="component" value="Unassembled WGS sequence"/>
</dbReference>
<feature type="domain" description="Glycoside hydrolase family 29 N-terminal" evidence="8">
    <location>
        <begin position="23"/>
        <end position="357"/>
    </location>
</feature>
<comment type="similarity">
    <text evidence="2">Belongs to the glycosyl hydrolase 29 family.</text>
</comment>
<keyword evidence="10" id="KW-1185">Reference proteome</keyword>
<evidence type="ECO:0000259" key="8">
    <source>
        <dbReference type="Pfam" id="PF01120"/>
    </source>
</evidence>
<dbReference type="Gene3D" id="3.20.20.80">
    <property type="entry name" value="Glycosidases"/>
    <property type="match status" value="1"/>
</dbReference>
<evidence type="ECO:0000256" key="3">
    <source>
        <dbReference type="ARBA" id="ARBA00012662"/>
    </source>
</evidence>
<dbReference type="GO" id="GO:0005764">
    <property type="term" value="C:lysosome"/>
    <property type="evidence" value="ECO:0007669"/>
    <property type="project" value="TreeGrafter"/>
</dbReference>
<reference evidence="10" key="1">
    <citation type="submission" date="2016-10" db="EMBL/GenBank/DDBJ databases">
        <authorList>
            <person name="Varghese N."/>
            <person name="Submissions S."/>
        </authorList>
    </citation>
    <scope>NUCLEOTIDE SEQUENCE [LARGE SCALE GENOMIC DNA]</scope>
    <source>
        <strain evidence="10">DSM 22376</strain>
    </source>
</reference>
<dbReference type="AlphaFoldDB" id="A0A1H4F7W2"/>
<proteinExistence type="inferred from homology"/>
<evidence type="ECO:0000256" key="5">
    <source>
        <dbReference type="ARBA" id="ARBA00022801"/>
    </source>
</evidence>
<dbReference type="GO" id="GO:0006004">
    <property type="term" value="P:fucose metabolic process"/>
    <property type="evidence" value="ECO:0007669"/>
    <property type="project" value="InterPro"/>
</dbReference>
<dbReference type="EMBL" id="FNRD01000012">
    <property type="protein sequence ID" value="SEA93010.1"/>
    <property type="molecule type" value="Genomic_DNA"/>
</dbReference>
<dbReference type="GO" id="GO:0016139">
    <property type="term" value="P:glycoside catabolic process"/>
    <property type="evidence" value="ECO:0007669"/>
    <property type="project" value="TreeGrafter"/>
</dbReference>
<keyword evidence="6" id="KW-0326">Glycosidase</keyword>
<dbReference type="InterPro" id="IPR017853">
    <property type="entry name" value="GH"/>
</dbReference>
<dbReference type="STRING" id="150146.SAMN05443667_11253"/>
<keyword evidence="5" id="KW-0378">Hydrolase</keyword>
<keyword evidence="4" id="KW-0732">Signal</keyword>
<evidence type="ECO:0000313" key="10">
    <source>
        <dbReference type="Proteomes" id="UP000198951"/>
    </source>
</evidence>